<dbReference type="GO" id="GO:0007018">
    <property type="term" value="P:microtubule-based movement"/>
    <property type="evidence" value="ECO:0007669"/>
    <property type="project" value="InterPro"/>
</dbReference>
<organism evidence="5 6">
    <name type="scientific">Protopolystoma xenopodis</name>
    <dbReference type="NCBI Taxonomy" id="117903"/>
    <lineage>
        <taxon>Eukaryota</taxon>
        <taxon>Metazoa</taxon>
        <taxon>Spiralia</taxon>
        <taxon>Lophotrochozoa</taxon>
        <taxon>Platyhelminthes</taxon>
        <taxon>Monogenea</taxon>
        <taxon>Polyopisthocotylea</taxon>
        <taxon>Polystomatidea</taxon>
        <taxon>Polystomatidae</taxon>
        <taxon>Protopolystoma</taxon>
    </lineage>
</organism>
<keyword evidence="6" id="KW-1185">Reference proteome</keyword>
<dbReference type="Gene3D" id="1.20.920.20">
    <property type="match status" value="1"/>
</dbReference>
<evidence type="ECO:0000256" key="2">
    <source>
        <dbReference type="SAM" id="Coils"/>
    </source>
</evidence>
<dbReference type="Gene3D" id="3.40.50.300">
    <property type="entry name" value="P-loop containing nucleotide triphosphate hydrolases"/>
    <property type="match status" value="1"/>
</dbReference>
<gene>
    <name evidence="5" type="ORF">PXEA_LOCUS1115</name>
</gene>
<evidence type="ECO:0000256" key="1">
    <source>
        <dbReference type="ARBA" id="ARBA00008887"/>
    </source>
</evidence>
<feature type="coiled-coil region" evidence="2">
    <location>
        <begin position="193"/>
        <end position="254"/>
    </location>
</feature>
<dbReference type="Pfam" id="PF12777">
    <property type="entry name" value="MT"/>
    <property type="match status" value="1"/>
</dbReference>
<name>A0A3S4ZUR1_9PLAT</name>
<dbReference type="InterPro" id="IPR024743">
    <property type="entry name" value="Dynein_HC_stalk"/>
</dbReference>
<keyword evidence="2" id="KW-0175">Coiled coil</keyword>
<dbReference type="InterPro" id="IPR027417">
    <property type="entry name" value="P-loop_NTPase"/>
</dbReference>
<comment type="caution">
    <text evidence="5">The sequence shown here is derived from an EMBL/GenBank/DDBJ whole genome shotgun (WGS) entry which is preliminary data.</text>
</comment>
<proteinExistence type="inferred from homology"/>
<dbReference type="PANTHER" id="PTHR22878">
    <property type="entry name" value="DYNEIN HEAVY CHAIN 6, AXONEMAL-LIKE-RELATED"/>
    <property type="match status" value="1"/>
</dbReference>
<comment type="similarity">
    <text evidence="1">Belongs to the dynein heavy chain family.</text>
</comment>
<accession>A0A3S4ZUR1</accession>
<sequence>MGEVPNLYSSEEKAELMDMVQRAVEATSASTAAGSAAKPIPDLSPLALYSLFVKRCRANLHVVIAFSPIGDAFRNRLRQFPALINCCTIDWFQSWPEDALERVGRKSLAQIEMPDQTREDTVNIFKYFHTSISALSDKFLTNLGRRTYVTPTSYLELIGSFQRLITKKQDEILRAKMRYVNGLDKLEFASTQVADMQKKLEQLQPQLVEASKENEILLNVIATESVSVEEQRVKVKAEEELVNHKADASKALSEECRADLAEAQPALEAALAALDTLKPSDITIVKSMQNPPPGVKLVMEGVCVMRDIKPDKVNDPSGSGKKINDYWGPSKKLLGEMNFLVSLKEYDKDNIPPLT</sequence>
<dbReference type="OrthoDB" id="5593012at2759"/>
<evidence type="ECO:0008006" key="7">
    <source>
        <dbReference type="Google" id="ProtNLM"/>
    </source>
</evidence>
<dbReference type="GO" id="GO:0030286">
    <property type="term" value="C:dynein complex"/>
    <property type="evidence" value="ECO:0007669"/>
    <property type="project" value="InterPro"/>
</dbReference>
<dbReference type="GO" id="GO:0051959">
    <property type="term" value="F:dynein light intermediate chain binding"/>
    <property type="evidence" value="ECO:0007669"/>
    <property type="project" value="InterPro"/>
</dbReference>
<protein>
    <recommendedName>
        <fullName evidence="7">Dynein heavy chain AAA module D4 domain-containing protein</fullName>
    </recommendedName>
</protein>
<dbReference type="AlphaFoldDB" id="A0A3S4ZUR1"/>
<dbReference type="InterPro" id="IPR024317">
    <property type="entry name" value="Dynein_heavy_chain_D4_dom"/>
</dbReference>
<evidence type="ECO:0000313" key="6">
    <source>
        <dbReference type="Proteomes" id="UP000784294"/>
    </source>
</evidence>
<dbReference type="GO" id="GO:0045505">
    <property type="term" value="F:dynein intermediate chain binding"/>
    <property type="evidence" value="ECO:0007669"/>
    <property type="project" value="InterPro"/>
</dbReference>
<feature type="domain" description="Dynein heavy chain AAA module D4" evidence="4">
    <location>
        <begin position="2"/>
        <end position="164"/>
    </location>
</feature>
<feature type="domain" description="Dynein heavy chain coiled coil stalk" evidence="3">
    <location>
        <begin position="178"/>
        <end position="352"/>
    </location>
</feature>
<evidence type="ECO:0000259" key="3">
    <source>
        <dbReference type="Pfam" id="PF12777"/>
    </source>
</evidence>
<dbReference type="PANTHER" id="PTHR22878:SF70">
    <property type="entry name" value="DYNEIN HEAVY CHAIN 2, AXONEMAL"/>
    <property type="match status" value="1"/>
</dbReference>
<dbReference type="InterPro" id="IPR026983">
    <property type="entry name" value="DHC"/>
</dbReference>
<dbReference type="Pfam" id="PF12780">
    <property type="entry name" value="AAA_8"/>
    <property type="match status" value="1"/>
</dbReference>
<evidence type="ECO:0000259" key="4">
    <source>
        <dbReference type="Pfam" id="PF12780"/>
    </source>
</evidence>
<reference evidence="5" key="1">
    <citation type="submission" date="2018-11" db="EMBL/GenBank/DDBJ databases">
        <authorList>
            <consortium name="Pathogen Informatics"/>
        </authorList>
    </citation>
    <scope>NUCLEOTIDE SEQUENCE</scope>
</reference>
<dbReference type="Proteomes" id="UP000784294">
    <property type="component" value="Unassembled WGS sequence"/>
</dbReference>
<dbReference type="SUPFAM" id="SSF52540">
    <property type="entry name" value="P-loop containing nucleoside triphosphate hydrolases"/>
    <property type="match status" value="1"/>
</dbReference>
<evidence type="ECO:0000313" key="5">
    <source>
        <dbReference type="EMBL" id="VEL07675.1"/>
    </source>
</evidence>
<dbReference type="EMBL" id="CAAALY010002247">
    <property type="protein sequence ID" value="VEL07675.1"/>
    <property type="molecule type" value="Genomic_DNA"/>
</dbReference>